<dbReference type="Proteomes" id="UP001243212">
    <property type="component" value="Unassembled WGS sequence"/>
</dbReference>
<evidence type="ECO:0000256" key="5">
    <source>
        <dbReference type="ARBA" id="ARBA00023251"/>
    </source>
</evidence>
<dbReference type="SUPFAM" id="SSF52540">
    <property type="entry name" value="P-loop containing nucleoside triphosphate hydrolases"/>
    <property type="match status" value="1"/>
</dbReference>
<keyword evidence="8" id="KW-1185">Reference proteome</keyword>
<comment type="caution">
    <text evidence="7">The sequence shown here is derived from an EMBL/GenBank/DDBJ whole genome shotgun (WGS) entry which is preliminary data.</text>
</comment>
<dbReference type="InterPro" id="IPR027417">
    <property type="entry name" value="P-loop_NTPase"/>
</dbReference>
<keyword evidence="3" id="KW-0547">Nucleotide-binding</keyword>
<dbReference type="PANTHER" id="PTHR42711">
    <property type="entry name" value="ABC TRANSPORTER ATP-BINDING PROTEIN"/>
    <property type="match status" value="1"/>
</dbReference>
<evidence type="ECO:0000313" key="8">
    <source>
        <dbReference type="Proteomes" id="UP001243212"/>
    </source>
</evidence>
<proteinExistence type="predicted"/>
<dbReference type="EMBL" id="JAUSQX010000001">
    <property type="protein sequence ID" value="MDP9806806.1"/>
    <property type="molecule type" value="Genomic_DNA"/>
</dbReference>
<comment type="subcellular location">
    <subcellularLocation>
        <location evidence="1">Cell membrane</location>
        <topology evidence="1">Peripheral membrane protein</topology>
    </subcellularLocation>
</comment>
<gene>
    <name evidence="7" type="ORF">J2S70_001388</name>
</gene>
<evidence type="ECO:0000256" key="1">
    <source>
        <dbReference type="ARBA" id="ARBA00004202"/>
    </source>
</evidence>
<reference evidence="7 8" key="1">
    <citation type="submission" date="2023-07" db="EMBL/GenBank/DDBJ databases">
        <title>Sequencing the genomes of 1000 actinobacteria strains.</title>
        <authorList>
            <person name="Klenk H.-P."/>
        </authorList>
    </citation>
    <scope>NUCLEOTIDE SEQUENCE [LARGE SCALE GENOMIC DNA]</scope>
    <source>
        <strain evidence="7 8">DSM 17163</strain>
    </source>
</reference>
<sequence length="90" mass="9950">MRRRLDIAASLVVEPKLLFLDEPTTGLDPLSRRELRKMVEELHEHGVAILLTTQYLEEAERLADNIGVLRDGQIVLQGTAFRPDGAGGSA</sequence>
<evidence type="ECO:0000256" key="4">
    <source>
        <dbReference type="ARBA" id="ARBA00022840"/>
    </source>
</evidence>
<dbReference type="Gene3D" id="3.40.50.300">
    <property type="entry name" value="P-loop containing nucleotide triphosphate hydrolases"/>
    <property type="match status" value="1"/>
</dbReference>
<evidence type="ECO:0000256" key="3">
    <source>
        <dbReference type="ARBA" id="ARBA00022741"/>
    </source>
</evidence>
<dbReference type="InterPro" id="IPR050763">
    <property type="entry name" value="ABC_transporter_ATP-binding"/>
</dbReference>
<keyword evidence="4" id="KW-0067">ATP-binding</keyword>
<evidence type="ECO:0000259" key="6">
    <source>
        <dbReference type="Pfam" id="PF13304"/>
    </source>
</evidence>
<dbReference type="Pfam" id="PF13304">
    <property type="entry name" value="AAA_21"/>
    <property type="match status" value="1"/>
</dbReference>
<protein>
    <submittedName>
        <fullName evidence="7">ABC-type multidrug transport system ATPase subunit</fullName>
    </submittedName>
</protein>
<dbReference type="InterPro" id="IPR003959">
    <property type="entry name" value="ATPase_AAA_core"/>
</dbReference>
<keyword evidence="5" id="KW-0046">Antibiotic resistance</keyword>
<dbReference type="PANTHER" id="PTHR42711:SF19">
    <property type="entry name" value="DOXORUBICIN RESISTANCE ATP-BINDING PROTEIN DRRA"/>
    <property type="match status" value="1"/>
</dbReference>
<keyword evidence="2" id="KW-0813">Transport</keyword>
<accession>A0ABT9NHD5</accession>
<evidence type="ECO:0000256" key="2">
    <source>
        <dbReference type="ARBA" id="ARBA00022448"/>
    </source>
</evidence>
<name>A0ABT9NHD5_9ACTO</name>
<evidence type="ECO:0000313" key="7">
    <source>
        <dbReference type="EMBL" id="MDP9806806.1"/>
    </source>
</evidence>
<organism evidence="7 8">
    <name type="scientific">Trueperella bonasi</name>
    <dbReference type="NCBI Taxonomy" id="312286"/>
    <lineage>
        <taxon>Bacteria</taxon>
        <taxon>Bacillati</taxon>
        <taxon>Actinomycetota</taxon>
        <taxon>Actinomycetes</taxon>
        <taxon>Actinomycetales</taxon>
        <taxon>Actinomycetaceae</taxon>
        <taxon>Trueperella</taxon>
    </lineage>
</organism>
<feature type="domain" description="ATPase AAA-type core" evidence="6">
    <location>
        <begin position="5"/>
        <end position="53"/>
    </location>
</feature>